<name>A0AAE1YAJ7_9LAMI</name>
<sequence>MFSTKSRVLEGRPWAFHKNLLLLNELSVDENPLEVELNWSAFHVHVHVHSLSLWQMTSEMAALIGNRLGAILKAAWPIGGMYVGVFCISKVAEFLYVCGLLGHIDRYCERRCEERFMNPGWKHSMESGCMLWWSKPQQGILVDGPVKGGGWQSHY</sequence>
<proteinExistence type="predicted"/>
<accession>A0AAE1YAJ7</accession>
<comment type="caution">
    <text evidence="1">The sequence shown here is derived from an EMBL/GenBank/DDBJ whole genome shotgun (WGS) entry which is preliminary data.</text>
</comment>
<evidence type="ECO:0008006" key="3">
    <source>
        <dbReference type="Google" id="ProtNLM"/>
    </source>
</evidence>
<reference evidence="1" key="2">
    <citation type="journal article" date="2024" name="Plant">
        <title>Genomic evolution and insights into agronomic trait innovations of Sesamum species.</title>
        <authorList>
            <person name="Miao H."/>
            <person name="Wang L."/>
            <person name="Qu L."/>
            <person name="Liu H."/>
            <person name="Sun Y."/>
            <person name="Le M."/>
            <person name="Wang Q."/>
            <person name="Wei S."/>
            <person name="Zheng Y."/>
            <person name="Lin W."/>
            <person name="Duan Y."/>
            <person name="Cao H."/>
            <person name="Xiong S."/>
            <person name="Wang X."/>
            <person name="Wei L."/>
            <person name="Li C."/>
            <person name="Ma Q."/>
            <person name="Ju M."/>
            <person name="Zhao R."/>
            <person name="Li G."/>
            <person name="Mu C."/>
            <person name="Tian Q."/>
            <person name="Mei H."/>
            <person name="Zhang T."/>
            <person name="Gao T."/>
            <person name="Zhang H."/>
        </authorList>
    </citation>
    <scope>NUCLEOTIDE SEQUENCE</scope>
    <source>
        <strain evidence="1">3651</strain>
    </source>
</reference>
<dbReference type="AlphaFoldDB" id="A0AAE1YAJ7"/>
<evidence type="ECO:0000313" key="1">
    <source>
        <dbReference type="EMBL" id="KAK4426555.1"/>
    </source>
</evidence>
<dbReference type="EMBL" id="JACGWO010000005">
    <property type="protein sequence ID" value="KAK4426555.1"/>
    <property type="molecule type" value="Genomic_DNA"/>
</dbReference>
<evidence type="ECO:0000313" key="2">
    <source>
        <dbReference type="Proteomes" id="UP001293254"/>
    </source>
</evidence>
<protein>
    <recommendedName>
        <fullName evidence="3">DUF4283 domain-containing protein</fullName>
    </recommendedName>
</protein>
<gene>
    <name evidence="1" type="ORF">Salat_1424100</name>
</gene>
<organism evidence="1 2">
    <name type="scientific">Sesamum alatum</name>
    <dbReference type="NCBI Taxonomy" id="300844"/>
    <lineage>
        <taxon>Eukaryota</taxon>
        <taxon>Viridiplantae</taxon>
        <taxon>Streptophyta</taxon>
        <taxon>Embryophyta</taxon>
        <taxon>Tracheophyta</taxon>
        <taxon>Spermatophyta</taxon>
        <taxon>Magnoliopsida</taxon>
        <taxon>eudicotyledons</taxon>
        <taxon>Gunneridae</taxon>
        <taxon>Pentapetalae</taxon>
        <taxon>asterids</taxon>
        <taxon>lamiids</taxon>
        <taxon>Lamiales</taxon>
        <taxon>Pedaliaceae</taxon>
        <taxon>Sesamum</taxon>
    </lineage>
</organism>
<dbReference type="Proteomes" id="UP001293254">
    <property type="component" value="Unassembled WGS sequence"/>
</dbReference>
<keyword evidence="2" id="KW-1185">Reference proteome</keyword>
<reference evidence="1" key="1">
    <citation type="submission" date="2020-06" db="EMBL/GenBank/DDBJ databases">
        <authorList>
            <person name="Li T."/>
            <person name="Hu X."/>
            <person name="Zhang T."/>
            <person name="Song X."/>
            <person name="Zhang H."/>
            <person name="Dai N."/>
            <person name="Sheng W."/>
            <person name="Hou X."/>
            <person name="Wei L."/>
        </authorList>
    </citation>
    <scope>NUCLEOTIDE SEQUENCE</scope>
    <source>
        <strain evidence="1">3651</strain>
        <tissue evidence="1">Leaf</tissue>
    </source>
</reference>